<comment type="similarity">
    <text evidence="2">Belongs to the p53 family.</text>
</comment>
<evidence type="ECO:0000256" key="3">
    <source>
        <dbReference type="ARBA" id="ARBA00022703"/>
    </source>
</evidence>
<evidence type="ECO:0000256" key="4">
    <source>
        <dbReference type="ARBA" id="ARBA00022723"/>
    </source>
</evidence>
<keyword evidence="3" id="KW-0053">Apoptosis</keyword>
<dbReference type="PANTHER" id="PTHR11447:SF16">
    <property type="entry name" value="P53 PROTEIN LONG FORM VARIANT 1"/>
    <property type="match status" value="1"/>
</dbReference>
<evidence type="ECO:0000313" key="15">
    <source>
        <dbReference type="EMBL" id="CAF3020019.1"/>
    </source>
</evidence>
<gene>
    <name evidence="15" type="ORF">LSAA_14411</name>
</gene>
<dbReference type="GO" id="GO:0046872">
    <property type="term" value="F:metal ion binding"/>
    <property type="evidence" value="ECO:0007669"/>
    <property type="project" value="UniProtKB-KW"/>
</dbReference>
<evidence type="ECO:0000256" key="1">
    <source>
        <dbReference type="ARBA" id="ARBA00004123"/>
    </source>
</evidence>
<dbReference type="InterPro" id="IPR008967">
    <property type="entry name" value="p53-like_TF_DNA-bd_sf"/>
</dbReference>
<keyword evidence="16" id="KW-1185">Reference proteome</keyword>
<dbReference type="GO" id="GO:0006915">
    <property type="term" value="P:apoptotic process"/>
    <property type="evidence" value="ECO:0007669"/>
    <property type="project" value="UniProtKB-KW"/>
</dbReference>
<evidence type="ECO:0000313" key="16">
    <source>
        <dbReference type="Proteomes" id="UP000675881"/>
    </source>
</evidence>
<evidence type="ECO:0000256" key="9">
    <source>
        <dbReference type="ARBA" id="ARBA00023163"/>
    </source>
</evidence>
<feature type="binding site" evidence="11">
    <location>
        <position position="209"/>
    </location>
    <ligand>
        <name>Zn(2+)</name>
        <dbReference type="ChEBI" id="CHEBI:29105"/>
    </ligand>
</feature>
<dbReference type="OrthoDB" id="5915660at2759"/>
<feature type="compositionally biased region" description="Basic and acidic residues" evidence="13">
    <location>
        <begin position="1"/>
        <end position="11"/>
    </location>
</feature>
<feature type="site" description="Interaction with DNA" evidence="12">
    <location>
        <position position="149"/>
    </location>
</feature>
<comment type="subcellular location">
    <subcellularLocation>
        <location evidence="1">Nucleus</location>
    </subcellularLocation>
</comment>
<keyword evidence="7" id="KW-0238">DNA-binding</keyword>
<evidence type="ECO:0000256" key="5">
    <source>
        <dbReference type="ARBA" id="ARBA00022833"/>
    </source>
</evidence>
<dbReference type="InterPro" id="IPR002117">
    <property type="entry name" value="p53_tumour_suppressor"/>
</dbReference>
<evidence type="ECO:0000256" key="10">
    <source>
        <dbReference type="ARBA" id="ARBA00023242"/>
    </source>
</evidence>
<keyword evidence="5 11" id="KW-0862">Zinc</keyword>
<dbReference type="EMBL" id="HG994587">
    <property type="protein sequence ID" value="CAF3020019.1"/>
    <property type="molecule type" value="Genomic_DNA"/>
</dbReference>
<evidence type="ECO:0000256" key="2">
    <source>
        <dbReference type="ARBA" id="ARBA00006167"/>
    </source>
</evidence>
<feature type="domain" description="p53 DNA-binding" evidence="14">
    <location>
        <begin position="128"/>
        <end position="229"/>
    </location>
</feature>
<dbReference type="AlphaFoldDB" id="A0A7R8D3U6"/>
<comment type="cofactor">
    <cofactor evidence="11">
        <name>Zn(2+)</name>
        <dbReference type="ChEBI" id="CHEBI:29105"/>
    </cofactor>
    <text evidence="11">Binds 1 zinc ion per subunit.</text>
</comment>
<accession>A0A7R8D3U6</accession>
<evidence type="ECO:0000256" key="12">
    <source>
        <dbReference type="PIRSR" id="PIRSR602117-2"/>
    </source>
</evidence>
<dbReference type="PRINTS" id="PR00386">
    <property type="entry name" value="P53SUPPRESSR"/>
</dbReference>
<evidence type="ECO:0000256" key="6">
    <source>
        <dbReference type="ARBA" id="ARBA00023015"/>
    </source>
</evidence>
<reference evidence="15" key="1">
    <citation type="submission" date="2021-02" db="EMBL/GenBank/DDBJ databases">
        <authorList>
            <person name="Bekaert M."/>
        </authorList>
    </citation>
    <scope>NUCLEOTIDE SEQUENCE</scope>
    <source>
        <strain evidence="15">IoA-00</strain>
    </source>
</reference>
<dbReference type="InterPro" id="IPR012346">
    <property type="entry name" value="p53/RUNT-type_TF_DNA-bd_sf"/>
</dbReference>
<keyword evidence="6" id="KW-0805">Transcription regulation</keyword>
<keyword evidence="9" id="KW-0804">Transcription</keyword>
<dbReference type="Pfam" id="PF00870">
    <property type="entry name" value="P53"/>
    <property type="match status" value="1"/>
</dbReference>
<protein>
    <submittedName>
        <fullName evidence="15">TP63</fullName>
    </submittedName>
</protein>
<dbReference type="PANTHER" id="PTHR11447">
    <property type="entry name" value="CELLULAR TUMOR ANTIGEN P53"/>
    <property type="match status" value="1"/>
</dbReference>
<name>A0A7R8D3U6_LEPSM</name>
<feature type="region of interest" description="Disordered" evidence="13">
    <location>
        <begin position="1"/>
        <end position="34"/>
    </location>
</feature>
<feature type="binding site" evidence="11">
    <location>
        <position position="206"/>
    </location>
    <ligand>
        <name>Zn(2+)</name>
        <dbReference type="ChEBI" id="CHEBI:29105"/>
    </ligand>
</feature>
<dbReference type="InterPro" id="IPR011615">
    <property type="entry name" value="p53_DNA-bd"/>
</dbReference>
<dbReference type="GO" id="GO:0000981">
    <property type="term" value="F:DNA-binding transcription factor activity, RNA polymerase II-specific"/>
    <property type="evidence" value="ECO:0007669"/>
    <property type="project" value="TreeGrafter"/>
</dbReference>
<evidence type="ECO:0000256" key="7">
    <source>
        <dbReference type="ARBA" id="ARBA00023125"/>
    </source>
</evidence>
<evidence type="ECO:0000259" key="14">
    <source>
        <dbReference type="Pfam" id="PF00870"/>
    </source>
</evidence>
<organism evidence="15 16">
    <name type="scientific">Lepeophtheirus salmonis</name>
    <name type="common">Salmon louse</name>
    <name type="synonym">Caligus salmonis</name>
    <dbReference type="NCBI Taxonomy" id="72036"/>
    <lineage>
        <taxon>Eukaryota</taxon>
        <taxon>Metazoa</taxon>
        <taxon>Ecdysozoa</taxon>
        <taxon>Arthropoda</taxon>
        <taxon>Crustacea</taxon>
        <taxon>Multicrustacea</taxon>
        <taxon>Hexanauplia</taxon>
        <taxon>Copepoda</taxon>
        <taxon>Siphonostomatoida</taxon>
        <taxon>Caligidae</taxon>
        <taxon>Lepeophtheirus</taxon>
    </lineage>
</organism>
<keyword evidence="10" id="KW-0539">Nucleus</keyword>
<dbReference type="GO" id="GO:0000978">
    <property type="term" value="F:RNA polymerase II cis-regulatory region sequence-specific DNA binding"/>
    <property type="evidence" value="ECO:0007669"/>
    <property type="project" value="TreeGrafter"/>
</dbReference>
<evidence type="ECO:0000256" key="13">
    <source>
        <dbReference type="SAM" id="MobiDB-lite"/>
    </source>
</evidence>
<keyword evidence="4 11" id="KW-0479">Metal-binding</keyword>
<evidence type="ECO:0000256" key="8">
    <source>
        <dbReference type="ARBA" id="ARBA00023159"/>
    </source>
</evidence>
<evidence type="ECO:0000256" key="11">
    <source>
        <dbReference type="PIRSR" id="PIRSR602117-1"/>
    </source>
</evidence>
<sequence>MSDNDSVKNETTEGEEMQLSDTQNTEPPLTEEEYSILRSNMSGMSSTFQRLIEPSEAQVKWSESNQELFNELTRADTLENNPGFVNPNQIFQQPEIVDGESSRDDKDTFTLIQNFQPILRHTLSFPSTEQFPGEYGFHCVFEKLNSNYKNKFWEFSQKLNKLYIEFNKNIQICFKLKPGKDCSDLFVRAMVVYAEEASVKEPVLRCPTHSSHDHETNLNFPPEYIQHIILPISKPAVGTDYCPRIFKFMCLCSDSGGINRRPVKLIFTLEKGLNVVSTIGRDSLDLRICACPGRDMFKEEKKKLRQKEEMILRHSSEEMEMEEMVLIPVAKRDYEKLNEFAEAAMIVRHPEQKEIIRNERRRLMAKCSELNIV</sequence>
<keyword evidence="8" id="KW-0010">Activator</keyword>
<dbReference type="Gene3D" id="2.60.40.720">
    <property type="match status" value="2"/>
</dbReference>
<dbReference type="GO" id="GO:0005634">
    <property type="term" value="C:nucleus"/>
    <property type="evidence" value="ECO:0007669"/>
    <property type="project" value="UniProtKB-SubCell"/>
</dbReference>
<proteinExistence type="inferred from homology"/>
<feature type="binding site" evidence="11">
    <location>
        <position position="250"/>
    </location>
    <ligand>
        <name>Zn(2+)</name>
        <dbReference type="ChEBI" id="CHEBI:29105"/>
    </ligand>
</feature>
<dbReference type="SUPFAM" id="SSF49417">
    <property type="entry name" value="p53-like transcription factors"/>
    <property type="match status" value="1"/>
</dbReference>
<dbReference type="Proteomes" id="UP000675881">
    <property type="component" value="Chromosome 8"/>
</dbReference>